<proteinExistence type="predicted"/>
<dbReference type="SMART" id="SM00116">
    <property type="entry name" value="CBS"/>
    <property type="match status" value="2"/>
</dbReference>
<dbReference type="InterPro" id="IPR046342">
    <property type="entry name" value="CBS_dom_sf"/>
</dbReference>
<evidence type="ECO:0000313" key="4">
    <source>
        <dbReference type="EMBL" id="GAA4444238.1"/>
    </source>
</evidence>
<name>A0ABP8M875_9BACT</name>
<evidence type="ECO:0000313" key="5">
    <source>
        <dbReference type="Proteomes" id="UP001501508"/>
    </source>
</evidence>
<dbReference type="SUPFAM" id="SSF54631">
    <property type="entry name" value="CBS-domain pair"/>
    <property type="match status" value="1"/>
</dbReference>
<comment type="caution">
    <text evidence="4">The sequence shown here is derived from an EMBL/GenBank/DDBJ whole genome shotgun (WGS) entry which is preliminary data.</text>
</comment>
<dbReference type="InterPro" id="IPR000644">
    <property type="entry name" value="CBS_dom"/>
</dbReference>
<evidence type="ECO:0000256" key="1">
    <source>
        <dbReference type="ARBA" id="ARBA00023122"/>
    </source>
</evidence>
<organism evidence="4 5">
    <name type="scientific">Ravibacter arvi</name>
    <dbReference type="NCBI Taxonomy" id="2051041"/>
    <lineage>
        <taxon>Bacteria</taxon>
        <taxon>Pseudomonadati</taxon>
        <taxon>Bacteroidota</taxon>
        <taxon>Cytophagia</taxon>
        <taxon>Cytophagales</taxon>
        <taxon>Spirosomataceae</taxon>
        <taxon>Ravibacter</taxon>
    </lineage>
</organism>
<dbReference type="RefSeq" id="WP_345031398.1">
    <property type="nucleotide sequence ID" value="NZ_BAABEY010000031.1"/>
</dbReference>
<dbReference type="Pfam" id="PF00571">
    <property type="entry name" value="CBS"/>
    <property type="match status" value="2"/>
</dbReference>
<gene>
    <name evidence="4" type="ORF">GCM10023091_34070</name>
</gene>
<dbReference type="Proteomes" id="UP001501508">
    <property type="component" value="Unassembled WGS sequence"/>
</dbReference>
<dbReference type="InterPro" id="IPR051257">
    <property type="entry name" value="Diverse_CBS-Domain"/>
</dbReference>
<reference evidence="5" key="1">
    <citation type="journal article" date="2019" name="Int. J. Syst. Evol. Microbiol.">
        <title>The Global Catalogue of Microorganisms (GCM) 10K type strain sequencing project: providing services to taxonomists for standard genome sequencing and annotation.</title>
        <authorList>
            <consortium name="The Broad Institute Genomics Platform"/>
            <consortium name="The Broad Institute Genome Sequencing Center for Infectious Disease"/>
            <person name="Wu L."/>
            <person name="Ma J."/>
        </authorList>
    </citation>
    <scope>NUCLEOTIDE SEQUENCE [LARGE SCALE GENOMIC DNA]</scope>
    <source>
        <strain evidence="5">JCM 31920</strain>
    </source>
</reference>
<keyword evidence="5" id="KW-1185">Reference proteome</keyword>
<evidence type="ECO:0000256" key="2">
    <source>
        <dbReference type="PROSITE-ProRule" id="PRU00703"/>
    </source>
</evidence>
<dbReference type="PANTHER" id="PTHR43080:SF2">
    <property type="entry name" value="CBS DOMAIN-CONTAINING PROTEIN"/>
    <property type="match status" value="1"/>
</dbReference>
<dbReference type="CDD" id="cd04623">
    <property type="entry name" value="CBS_pair_bac_euk"/>
    <property type="match status" value="1"/>
</dbReference>
<evidence type="ECO:0000259" key="3">
    <source>
        <dbReference type="PROSITE" id="PS51371"/>
    </source>
</evidence>
<feature type="domain" description="CBS" evidence="3">
    <location>
        <begin position="11"/>
        <end position="67"/>
    </location>
</feature>
<dbReference type="PROSITE" id="PS51371">
    <property type="entry name" value="CBS"/>
    <property type="match status" value="2"/>
</dbReference>
<dbReference type="EMBL" id="BAABEY010000031">
    <property type="protein sequence ID" value="GAA4444238.1"/>
    <property type="molecule type" value="Genomic_DNA"/>
</dbReference>
<protein>
    <submittedName>
        <fullName evidence="4">CBS domain-containing protein</fullName>
    </submittedName>
</protein>
<accession>A0ABP8M875</accession>
<dbReference type="Gene3D" id="3.10.580.10">
    <property type="entry name" value="CBS-domain"/>
    <property type="match status" value="1"/>
</dbReference>
<sequence>MKVRQILNSKAQNYLWHVTPGHTVLEALQLMEEKNIGAVLVLENEELTGIFSERDYARKGILKGRASKDTLIRDVMTSPVITVDVEQKVEDCMQIMSEKHIRHLPVNENGQLFGIISINDIVTAIINEQKNRIQSLESYIAGGY</sequence>
<dbReference type="PANTHER" id="PTHR43080">
    <property type="entry name" value="CBS DOMAIN-CONTAINING PROTEIN CBSX3, MITOCHONDRIAL"/>
    <property type="match status" value="1"/>
</dbReference>
<dbReference type="InterPro" id="IPR044725">
    <property type="entry name" value="CBSX3_CBS_dom"/>
</dbReference>
<keyword evidence="1 2" id="KW-0129">CBS domain</keyword>
<feature type="domain" description="CBS" evidence="3">
    <location>
        <begin position="76"/>
        <end position="131"/>
    </location>
</feature>